<gene>
    <name evidence="1" type="primary">101887396</name>
    <name evidence="3" type="synonym">LOC101887396</name>
</gene>
<proteinExistence type="predicted"/>
<evidence type="ECO:0000313" key="2">
    <source>
        <dbReference type="Proteomes" id="UP001652621"/>
    </source>
</evidence>
<evidence type="ECO:0000313" key="1">
    <source>
        <dbReference type="EnsemblMetazoa" id="MDOA010562-PA"/>
    </source>
</evidence>
<reference evidence="3" key="2">
    <citation type="submission" date="2025-04" db="UniProtKB">
        <authorList>
            <consortium name="RefSeq"/>
        </authorList>
    </citation>
    <scope>IDENTIFICATION</scope>
    <source>
        <strain evidence="3">Aabys</strain>
    </source>
</reference>
<dbReference type="STRING" id="7370.A0A1I8N1I0"/>
<name>A0A1I8N1I0_MUSDO</name>
<dbReference type="OrthoDB" id="8061986at2759"/>
<sequence>MPQDHNNIHPPLYNKITTHKAKGRKIIRINMAELYQHKKFNLKAEEEYSHKKFAGAQQMKRKRENIEDKENIIITADLILEKAQREAPLPEPPIKRKQIKPLFRPWEIESSKDNNKINTTPVSNILNPITPNILPYHPNMVRHHNSANKPRTEKEQERRNRNTLACLLNRRRKQQEQQMLQQQYILHQQQHVAMMEQSLRSALYLRHLQQLAWQRQQQLFVFGQ</sequence>
<reference evidence="1" key="1">
    <citation type="submission" date="2020-05" db="UniProtKB">
        <authorList>
            <consortium name="EnsemblMetazoa"/>
        </authorList>
    </citation>
    <scope>IDENTIFICATION</scope>
    <source>
        <strain evidence="1">Aabys</strain>
    </source>
</reference>
<dbReference type="VEuPathDB" id="VectorBase:MDOA010562"/>
<dbReference type="AlphaFoldDB" id="A0A1I8N1I0"/>
<organism evidence="1">
    <name type="scientific">Musca domestica</name>
    <name type="common">House fly</name>
    <dbReference type="NCBI Taxonomy" id="7370"/>
    <lineage>
        <taxon>Eukaryota</taxon>
        <taxon>Metazoa</taxon>
        <taxon>Ecdysozoa</taxon>
        <taxon>Arthropoda</taxon>
        <taxon>Hexapoda</taxon>
        <taxon>Insecta</taxon>
        <taxon>Pterygota</taxon>
        <taxon>Neoptera</taxon>
        <taxon>Endopterygota</taxon>
        <taxon>Diptera</taxon>
        <taxon>Brachycera</taxon>
        <taxon>Muscomorpha</taxon>
        <taxon>Muscoidea</taxon>
        <taxon>Muscidae</taxon>
        <taxon>Musca</taxon>
    </lineage>
</organism>
<dbReference type="eggNOG" id="ENOG502TAVN">
    <property type="taxonomic scope" value="Eukaryota"/>
</dbReference>
<dbReference type="VEuPathDB" id="VectorBase:MDOMA2_019645"/>
<evidence type="ECO:0000313" key="3">
    <source>
        <dbReference type="RefSeq" id="XP_005181615.2"/>
    </source>
</evidence>
<dbReference type="KEGG" id="mde:101887396"/>
<dbReference type="EnsemblMetazoa" id="MDOA010562-RA">
    <property type="protein sequence ID" value="MDOA010562-PA"/>
    <property type="gene ID" value="MDOA010562"/>
</dbReference>
<protein>
    <submittedName>
        <fullName evidence="3">Protein Mabiki-like isoform X1</fullName>
    </submittedName>
</protein>
<dbReference type="RefSeq" id="XP_005181615.2">
    <property type="nucleotide sequence ID" value="XM_005181558.3"/>
</dbReference>
<dbReference type="GeneID" id="101887396"/>
<accession>A0A1I8N1I0</accession>
<keyword evidence="2" id="KW-1185">Reference proteome</keyword>
<dbReference type="Proteomes" id="UP001652621">
    <property type="component" value="Unplaced"/>
</dbReference>